<evidence type="ECO:0000256" key="6">
    <source>
        <dbReference type="ARBA" id="ARBA00022900"/>
    </source>
</evidence>
<evidence type="ECO:0000256" key="1">
    <source>
        <dbReference type="ARBA" id="ARBA00004613"/>
    </source>
</evidence>
<evidence type="ECO:0000256" key="5">
    <source>
        <dbReference type="ARBA" id="ARBA00022737"/>
    </source>
</evidence>
<evidence type="ECO:0000256" key="7">
    <source>
        <dbReference type="ARBA" id="ARBA00023157"/>
    </source>
</evidence>
<dbReference type="AlphaFoldDB" id="A0A0K8R530"/>
<keyword evidence="6" id="KW-0722">Serine protease inhibitor</keyword>
<dbReference type="Pfam" id="PF00014">
    <property type="entry name" value="Kunitz_BPTI"/>
    <property type="match status" value="1"/>
</dbReference>
<dbReference type="InterPro" id="IPR036880">
    <property type="entry name" value="Kunitz_BPTI_sf"/>
</dbReference>
<dbReference type="EMBL" id="GADI01008229">
    <property type="protein sequence ID" value="JAA65579.1"/>
    <property type="molecule type" value="mRNA"/>
</dbReference>
<comment type="subcellular location">
    <subcellularLocation>
        <location evidence="1">Secreted</location>
    </subcellularLocation>
</comment>
<dbReference type="FunFam" id="4.10.410.10:FF:000020">
    <property type="entry name" value="Collagen, type VI, alpha 3"/>
    <property type="match status" value="1"/>
</dbReference>
<name>A0A0K8R530_IXORI</name>
<dbReference type="GO" id="GO:0048019">
    <property type="term" value="F:receptor antagonist activity"/>
    <property type="evidence" value="ECO:0007669"/>
    <property type="project" value="TreeGrafter"/>
</dbReference>
<evidence type="ECO:0000259" key="9">
    <source>
        <dbReference type="PROSITE" id="PS50279"/>
    </source>
</evidence>
<dbReference type="SUPFAM" id="SSF57362">
    <property type="entry name" value="BPTI-like"/>
    <property type="match status" value="2"/>
</dbReference>
<dbReference type="PROSITE" id="PS50279">
    <property type="entry name" value="BPTI_KUNITZ_2"/>
    <property type="match status" value="1"/>
</dbReference>
<dbReference type="GO" id="GO:0005615">
    <property type="term" value="C:extracellular space"/>
    <property type="evidence" value="ECO:0007669"/>
    <property type="project" value="TreeGrafter"/>
</dbReference>
<keyword evidence="5" id="KW-0677">Repeat</keyword>
<proteinExistence type="evidence at transcript level"/>
<feature type="chain" id="PRO_5005516231" evidence="8">
    <location>
        <begin position="22"/>
        <end position="155"/>
    </location>
</feature>
<dbReference type="InterPro" id="IPR002223">
    <property type="entry name" value="Kunitz_BPTI"/>
</dbReference>
<evidence type="ECO:0000256" key="3">
    <source>
        <dbReference type="ARBA" id="ARBA00022690"/>
    </source>
</evidence>
<reference evidence="10" key="1">
    <citation type="submission" date="2012-12" db="EMBL/GenBank/DDBJ databases">
        <title>Identification and characterization of a phenylalanine ammonia-lyase gene family in Isatis indigotica Fort.</title>
        <authorList>
            <person name="Liu Q."/>
            <person name="Chen J."/>
            <person name="Zhou X."/>
            <person name="Di P."/>
            <person name="Xiao Y."/>
            <person name="Xuan H."/>
            <person name="Zhang L."/>
            <person name="Chen W."/>
        </authorList>
    </citation>
    <scope>NUCLEOTIDE SEQUENCE</scope>
    <source>
        <tissue evidence="10">Salivary gland</tissue>
    </source>
</reference>
<evidence type="ECO:0000256" key="4">
    <source>
        <dbReference type="ARBA" id="ARBA00022729"/>
    </source>
</evidence>
<dbReference type="PANTHER" id="PTHR45938:SF11">
    <property type="entry name" value="WAP, KAZAL, IMMUNOGLOBULIN, KUNITZ AND NTR DOMAIN-CONTAINING PROTEIN 2-LIKE"/>
    <property type="match status" value="1"/>
</dbReference>
<dbReference type="Gene3D" id="4.10.410.10">
    <property type="entry name" value="Pancreatic trypsin inhibitor Kunitz domain"/>
    <property type="match status" value="1"/>
</dbReference>
<keyword evidence="2" id="KW-0964">Secreted</keyword>
<dbReference type="CDD" id="cd00109">
    <property type="entry name" value="Kunitz-type"/>
    <property type="match status" value="1"/>
</dbReference>
<evidence type="ECO:0000256" key="8">
    <source>
        <dbReference type="SAM" id="SignalP"/>
    </source>
</evidence>
<keyword evidence="4 8" id="KW-0732">Signal</keyword>
<dbReference type="SMART" id="SM00131">
    <property type="entry name" value="KU"/>
    <property type="match status" value="1"/>
</dbReference>
<protein>
    <submittedName>
        <fullName evidence="10">Putative salivary kunitz domain protein</fullName>
    </submittedName>
</protein>
<dbReference type="PANTHER" id="PTHR45938">
    <property type="entry name" value="ACP24A4-RELATED"/>
    <property type="match status" value="1"/>
</dbReference>
<feature type="domain" description="BPTI/Kunitz inhibitor" evidence="9">
    <location>
        <begin position="90"/>
        <end position="140"/>
    </location>
</feature>
<feature type="signal peptide" evidence="8">
    <location>
        <begin position="1"/>
        <end position="21"/>
    </location>
</feature>
<organism evidence="10">
    <name type="scientific">Ixodes ricinus</name>
    <name type="common">Common tick</name>
    <name type="synonym">Acarus ricinus</name>
    <dbReference type="NCBI Taxonomy" id="34613"/>
    <lineage>
        <taxon>Eukaryota</taxon>
        <taxon>Metazoa</taxon>
        <taxon>Ecdysozoa</taxon>
        <taxon>Arthropoda</taxon>
        <taxon>Chelicerata</taxon>
        <taxon>Arachnida</taxon>
        <taxon>Acari</taxon>
        <taxon>Parasitiformes</taxon>
        <taxon>Ixodida</taxon>
        <taxon>Ixodoidea</taxon>
        <taxon>Ixodidae</taxon>
        <taxon>Ixodinae</taxon>
        <taxon>Ixodes</taxon>
    </lineage>
</organism>
<evidence type="ECO:0000313" key="10">
    <source>
        <dbReference type="EMBL" id="JAA65579.1"/>
    </source>
</evidence>
<keyword evidence="7" id="KW-1015">Disulfide bond</keyword>
<keyword evidence="3" id="KW-0646">Protease inhibitor</keyword>
<dbReference type="GO" id="GO:0050431">
    <property type="term" value="F:transforming growth factor beta binding"/>
    <property type="evidence" value="ECO:0007669"/>
    <property type="project" value="TreeGrafter"/>
</dbReference>
<dbReference type="PRINTS" id="PR00759">
    <property type="entry name" value="BASICPTASE"/>
</dbReference>
<evidence type="ECO:0000256" key="2">
    <source>
        <dbReference type="ARBA" id="ARBA00022525"/>
    </source>
</evidence>
<accession>A0A0K8R530</accession>
<sequence>MRAVVCFLHFGVAWMALEISGMEIYQFENWVSCLDREEPTCEEESGQHASYNPETGSCEWRPGTDCGGENQFEDLEKCNEFCKNAPKPPCSLEKDEGPGKALFVRWYFDTDTANCTEFYYGGMPGNDNNFQTKEQCEAKCSGFSLLKKVNQPLKG</sequence>
<dbReference type="GO" id="GO:0004867">
    <property type="term" value="F:serine-type endopeptidase inhibitor activity"/>
    <property type="evidence" value="ECO:0007669"/>
    <property type="project" value="UniProtKB-KW"/>
</dbReference>